<dbReference type="AlphaFoldDB" id="A0A4Y2K7J5"/>
<reference evidence="1 2" key="1">
    <citation type="journal article" date="2019" name="Sci. Rep.">
        <title>Orb-weaving spider Araneus ventricosus genome elucidates the spidroin gene catalogue.</title>
        <authorList>
            <person name="Kono N."/>
            <person name="Nakamura H."/>
            <person name="Ohtoshi R."/>
            <person name="Moran D.A.P."/>
            <person name="Shinohara A."/>
            <person name="Yoshida Y."/>
            <person name="Fujiwara M."/>
            <person name="Mori M."/>
            <person name="Tomita M."/>
            <person name="Arakawa K."/>
        </authorList>
    </citation>
    <scope>NUCLEOTIDE SEQUENCE [LARGE SCALE GENOMIC DNA]</scope>
</reference>
<proteinExistence type="predicted"/>
<name>A0A4Y2K7J5_ARAVE</name>
<comment type="caution">
    <text evidence="1">The sequence shown here is derived from an EMBL/GenBank/DDBJ whole genome shotgun (WGS) entry which is preliminary data.</text>
</comment>
<protein>
    <submittedName>
        <fullName evidence="1">Uncharacterized protein</fullName>
    </submittedName>
</protein>
<keyword evidence="2" id="KW-1185">Reference proteome</keyword>
<gene>
    <name evidence="1" type="ORF">AVEN_117120_1</name>
</gene>
<organism evidence="1 2">
    <name type="scientific">Araneus ventricosus</name>
    <name type="common">Orbweaver spider</name>
    <name type="synonym">Epeira ventricosa</name>
    <dbReference type="NCBI Taxonomy" id="182803"/>
    <lineage>
        <taxon>Eukaryota</taxon>
        <taxon>Metazoa</taxon>
        <taxon>Ecdysozoa</taxon>
        <taxon>Arthropoda</taxon>
        <taxon>Chelicerata</taxon>
        <taxon>Arachnida</taxon>
        <taxon>Araneae</taxon>
        <taxon>Araneomorphae</taxon>
        <taxon>Entelegynae</taxon>
        <taxon>Araneoidea</taxon>
        <taxon>Araneidae</taxon>
        <taxon>Araneus</taxon>
    </lineage>
</organism>
<dbReference type="EMBL" id="BGPR01004350">
    <property type="protein sequence ID" value="GBM98713.1"/>
    <property type="molecule type" value="Genomic_DNA"/>
</dbReference>
<accession>A0A4Y2K7J5</accession>
<evidence type="ECO:0000313" key="1">
    <source>
        <dbReference type="EMBL" id="GBM98713.1"/>
    </source>
</evidence>
<sequence>MMTIGSSVDYVRSGMRNVPVTKAVEHLYATTAKFSGCVVLASRPGGEDRKDGVSYENLAETYPSNMIHPIESKEDKRSARADSMLIRLTQEKNDTSSREIAKDLKLNVSALAVSLIIKNSGLISSIQRKRP</sequence>
<dbReference type="OrthoDB" id="6759524at2759"/>
<dbReference type="Proteomes" id="UP000499080">
    <property type="component" value="Unassembled WGS sequence"/>
</dbReference>
<evidence type="ECO:0000313" key="2">
    <source>
        <dbReference type="Proteomes" id="UP000499080"/>
    </source>
</evidence>